<dbReference type="Gene3D" id="2.60.40.1120">
    <property type="entry name" value="Carboxypeptidase-like, regulatory domain"/>
    <property type="match status" value="1"/>
</dbReference>
<dbReference type="Pfam" id="PF00593">
    <property type="entry name" value="TonB_dep_Rec_b-barrel"/>
    <property type="match status" value="1"/>
</dbReference>
<evidence type="ECO:0000256" key="2">
    <source>
        <dbReference type="ARBA" id="ARBA00022448"/>
    </source>
</evidence>
<keyword evidence="13" id="KW-0675">Receptor</keyword>
<keyword evidence="7 8" id="KW-0998">Cell outer membrane</keyword>
<dbReference type="InterPro" id="IPR037066">
    <property type="entry name" value="Plug_dom_sf"/>
</dbReference>
<dbReference type="Gene3D" id="2.40.170.20">
    <property type="entry name" value="TonB-dependent receptor, beta-barrel domain"/>
    <property type="match status" value="1"/>
</dbReference>
<reference evidence="14" key="1">
    <citation type="submission" date="2018-02" db="EMBL/GenBank/DDBJ databases">
        <authorList>
            <person name="Clavel T."/>
            <person name="Strowig T."/>
        </authorList>
    </citation>
    <scope>NUCLEOTIDE SEQUENCE [LARGE SCALE GENOMIC DNA]</scope>
    <source>
        <strain evidence="14">DSM 100764</strain>
    </source>
</reference>
<dbReference type="SUPFAM" id="SSF49464">
    <property type="entry name" value="Carboxypeptidase regulatory domain-like"/>
    <property type="match status" value="1"/>
</dbReference>
<dbReference type="InterPro" id="IPR036942">
    <property type="entry name" value="Beta-barrel_TonB_sf"/>
</dbReference>
<dbReference type="Pfam" id="PF13715">
    <property type="entry name" value="CarbopepD_reg_2"/>
    <property type="match status" value="1"/>
</dbReference>
<dbReference type="InterPro" id="IPR039426">
    <property type="entry name" value="TonB-dep_rcpt-like"/>
</dbReference>
<evidence type="ECO:0000256" key="3">
    <source>
        <dbReference type="ARBA" id="ARBA00022452"/>
    </source>
</evidence>
<evidence type="ECO:0000259" key="12">
    <source>
        <dbReference type="Pfam" id="PF07715"/>
    </source>
</evidence>
<dbReference type="EMBL" id="PUBV01000015">
    <property type="protein sequence ID" value="PWB07188.1"/>
    <property type="molecule type" value="Genomic_DNA"/>
</dbReference>
<comment type="caution">
    <text evidence="13">The sequence shown here is derived from an EMBL/GenBank/DDBJ whole genome shotgun (WGS) entry which is preliminary data.</text>
</comment>
<evidence type="ECO:0000313" key="13">
    <source>
        <dbReference type="EMBL" id="PWB07188.1"/>
    </source>
</evidence>
<evidence type="ECO:0000256" key="8">
    <source>
        <dbReference type="PROSITE-ProRule" id="PRU01360"/>
    </source>
</evidence>
<feature type="domain" description="TonB-dependent receptor-like beta-barrel" evidence="11">
    <location>
        <begin position="390"/>
        <end position="970"/>
    </location>
</feature>
<evidence type="ECO:0000256" key="6">
    <source>
        <dbReference type="ARBA" id="ARBA00023136"/>
    </source>
</evidence>
<sequence length="1013" mass="111497">MKKRFFPALMATAFLASAGIPSAQATEGGGSYAPVAAQQQTAACEGTVTDDTGEPLVGATVKVVGDATKAASTDIDGKFSLKGVKAGSSIIVSYIGYNDKTVVWNGQHLDIKLSEAANTLDEVVVLGYTVQTKESLTGALTSIKDTKLKDVTTPNLANMLNGKVSGVYVAPGSGQPGAGAAVVIRGQASLSGATAPIWVVDGVIVGTGAGDLNPDDVESMTILKDAASTAIYGSDGANGVVVVTTKKGKSGEMKASASVKLGIANLNNGRFEVMDGAGLYDYFASFQNADAIKFTRWTPELRNDNFSWWDLATHTGFSQDYHVSISGGNDKLNSYFSLGYYDEDGAVKGYKFQKYSFRATTEYKPYKFLTIRPTLYGSRRDIEDRQYSVSAMYSMLPWDSPYDEEGNLVPNRYSGWVNSQQNNYLNDLEAGNKGTSVNYEFNGNFDFDVQFTPWLKWQSVNSYRFNQYKTHSYTDPRSVGGEGVDGRIYEWSSDVVRKSTTQKLLFNKMFGTKHRLDGLLAYEYKDYKYTYMSATGVGFVPGIEVLDVTAKPEAVGGGVTEYAVQSYFTKWNYMYDNRYLLEAGFRRDGASNLGQRWGNLYSVSGGWIINRESWFNAPWVSFLKLRASYGSVGNRPSSLYPQYDLYSVGVNYNGVPGALISQIGNKDLTWERTFTGGVGLDANFFNDRLRVNFDWYNKNTDNVIYAVPVTGLVGVTSIYRNIGKMRNRGIELTIGGEIIATRDWTWSLEANLTTNKNELRDLYKQKEADGTMVVKPVIIGDGSGIAGSANRLLEVGEPVDTYWLKEWAGVNPDNGAPQWYMDDEDGNKVITDNYAKADYYKVGSVSPDFYGGFSTSLRWKDLDLNANFGYSVGGKIFNYSRIEYDSDGAYVDRNQMKLQSGWSRWEKPGDIATHPVAKYNNTDKGNLASSRFLEDSDFLKLRSLTVGYNFNQLRRYGISNLRVSLSGENLFTVTKYSGVDPELPASDGVVMGTTGASVYPSVRRFSLGINITL</sequence>
<keyword evidence="2 8" id="KW-0813">Transport</keyword>
<dbReference type="InterPro" id="IPR008969">
    <property type="entry name" value="CarboxyPept-like_regulatory"/>
</dbReference>
<dbReference type="InterPro" id="IPR012910">
    <property type="entry name" value="Plug_dom"/>
</dbReference>
<evidence type="ECO:0000256" key="7">
    <source>
        <dbReference type="ARBA" id="ARBA00023237"/>
    </source>
</evidence>
<keyword evidence="5 9" id="KW-0798">TonB box</keyword>
<keyword evidence="14" id="KW-1185">Reference proteome</keyword>
<gene>
    <name evidence="13" type="ORF">C5O25_08105</name>
</gene>
<dbReference type="GeneID" id="93425629"/>
<keyword evidence="10" id="KW-0732">Signal</keyword>
<dbReference type="Gene3D" id="2.170.130.10">
    <property type="entry name" value="TonB-dependent receptor, plug domain"/>
    <property type="match status" value="1"/>
</dbReference>
<evidence type="ECO:0000256" key="10">
    <source>
        <dbReference type="SAM" id="SignalP"/>
    </source>
</evidence>
<evidence type="ECO:0000259" key="11">
    <source>
        <dbReference type="Pfam" id="PF00593"/>
    </source>
</evidence>
<dbReference type="PROSITE" id="PS52016">
    <property type="entry name" value="TONB_DEPENDENT_REC_3"/>
    <property type="match status" value="1"/>
</dbReference>
<accession>A0A2V1IV43</accession>
<dbReference type="InterPro" id="IPR000531">
    <property type="entry name" value="Beta-barrel_TonB"/>
</dbReference>
<dbReference type="GO" id="GO:0009279">
    <property type="term" value="C:cell outer membrane"/>
    <property type="evidence" value="ECO:0007669"/>
    <property type="project" value="UniProtKB-SubCell"/>
</dbReference>
<evidence type="ECO:0000256" key="9">
    <source>
        <dbReference type="RuleBase" id="RU003357"/>
    </source>
</evidence>
<dbReference type="RefSeq" id="WP_107036237.1">
    <property type="nucleotide sequence ID" value="NZ_CAOONL010000014.1"/>
</dbReference>
<comment type="similarity">
    <text evidence="8 9">Belongs to the TonB-dependent receptor family.</text>
</comment>
<feature type="signal peptide" evidence="10">
    <location>
        <begin position="1"/>
        <end position="25"/>
    </location>
</feature>
<feature type="chain" id="PRO_5016139199" evidence="10">
    <location>
        <begin position="26"/>
        <end position="1013"/>
    </location>
</feature>
<dbReference type="InterPro" id="IPR023997">
    <property type="entry name" value="TonB-dep_OMP_SusC/RagA_CS"/>
</dbReference>
<keyword evidence="6 8" id="KW-0472">Membrane</keyword>
<dbReference type="NCBIfam" id="TIGR04057">
    <property type="entry name" value="SusC_RagA_signa"/>
    <property type="match status" value="1"/>
</dbReference>
<name>A0A2V1IV43_9BACT</name>
<comment type="subcellular location">
    <subcellularLocation>
        <location evidence="1 8">Cell outer membrane</location>
        <topology evidence="1 8">Multi-pass membrane protein</topology>
    </subcellularLocation>
</comment>
<organism evidence="13 14">
    <name type="scientific">Paramuribaculum intestinale</name>
    <dbReference type="NCBI Taxonomy" id="2094151"/>
    <lineage>
        <taxon>Bacteria</taxon>
        <taxon>Pseudomonadati</taxon>
        <taxon>Bacteroidota</taxon>
        <taxon>Bacteroidia</taxon>
        <taxon>Bacteroidales</taxon>
        <taxon>Muribaculaceae</taxon>
        <taxon>Paramuribaculum</taxon>
    </lineage>
</organism>
<dbReference type="SUPFAM" id="SSF56935">
    <property type="entry name" value="Porins"/>
    <property type="match status" value="1"/>
</dbReference>
<proteinExistence type="inferred from homology"/>
<dbReference type="Proteomes" id="UP000244925">
    <property type="component" value="Unassembled WGS sequence"/>
</dbReference>
<protein>
    <submittedName>
        <fullName evidence="13">TonB-dependent receptor</fullName>
    </submittedName>
</protein>
<keyword evidence="3 8" id="KW-1134">Transmembrane beta strand</keyword>
<keyword evidence="4 8" id="KW-0812">Transmembrane</keyword>
<evidence type="ECO:0000313" key="14">
    <source>
        <dbReference type="Proteomes" id="UP000244925"/>
    </source>
</evidence>
<dbReference type="AlphaFoldDB" id="A0A2V1IV43"/>
<evidence type="ECO:0000256" key="4">
    <source>
        <dbReference type="ARBA" id="ARBA00022692"/>
    </source>
</evidence>
<evidence type="ECO:0000256" key="5">
    <source>
        <dbReference type="ARBA" id="ARBA00023077"/>
    </source>
</evidence>
<feature type="domain" description="TonB-dependent receptor plug" evidence="12">
    <location>
        <begin position="133"/>
        <end position="240"/>
    </location>
</feature>
<dbReference type="Pfam" id="PF07715">
    <property type="entry name" value="Plug"/>
    <property type="match status" value="1"/>
</dbReference>
<evidence type="ECO:0000256" key="1">
    <source>
        <dbReference type="ARBA" id="ARBA00004571"/>
    </source>
</evidence>
<dbReference type="NCBIfam" id="TIGR04056">
    <property type="entry name" value="OMP_RagA_SusC"/>
    <property type="match status" value="1"/>
</dbReference>
<dbReference type="InterPro" id="IPR023996">
    <property type="entry name" value="TonB-dep_OMP_SusC/RagA"/>
</dbReference>